<evidence type="ECO:0000256" key="6">
    <source>
        <dbReference type="SAM" id="MobiDB-lite"/>
    </source>
</evidence>
<feature type="signal peptide" evidence="7">
    <location>
        <begin position="1"/>
        <end position="20"/>
    </location>
</feature>
<keyword evidence="9" id="KW-1185">Reference proteome</keyword>
<dbReference type="Pfam" id="PF14041">
    <property type="entry name" value="Lipoprotein_21"/>
    <property type="match status" value="1"/>
</dbReference>
<name>A0A1I2V3G3_9CORY</name>
<reference evidence="8 9" key="1">
    <citation type="submission" date="2016-10" db="EMBL/GenBank/DDBJ databases">
        <authorList>
            <person name="de Groot N.N."/>
        </authorList>
    </citation>
    <scope>NUCLEOTIDE SEQUENCE [LARGE SCALE GENOMIC DNA]</scope>
    <source>
        <strain>J11</strain>
        <strain evidence="9">PG 39</strain>
    </source>
</reference>
<keyword evidence="4" id="KW-0564">Palmitate</keyword>
<evidence type="ECO:0000313" key="9">
    <source>
        <dbReference type="Proteomes" id="UP000199065"/>
    </source>
</evidence>
<evidence type="ECO:0000256" key="2">
    <source>
        <dbReference type="ARBA" id="ARBA00022729"/>
    </source>
</evidence>
<accession>A0A1I2V3G3</accession>
<proteinExistence type="predicted"/>
<keyword evidence="5 8" id="KW-0449">Lipoprotein</keyword>
<feature type="region of interest" description="Disordered" evidence="6">
    <location>
        <begin position="42"/>
        <end position="64"/>
    </location>
</feature>
<dbReference type="OrthoDB" id="4402136at2"/>
<keyword evidence="2 7" id="KW-0732">Signal</keyword>
<dbReference type="EMBL" id="FOPJ01000017">
    <property type="protein sequence ID" value="SFG82979.1"/>
    <property type="molecule type" value="Genomic_DNA"/>
</dbReference>
<evidence type="ECO:0000256" key="5">
    <source>
        <dbReference type="ARBA" id="ARBA00023288"/>
    </source>
</evidence>
<dbReference type="PROSITE" id="PS51257">
    <property type="entry name" value="PROKAR_LIPOPROTEIN"/>
    <property type="match status" value="1"/>
</dbReference>
<evidence type="ECO:0000256" key="7">
    <source>
        <dbReference type="SAM" id="SignalP"/>
    </source>
</evidence>
<feature type="compositionally biased region" description="Basic and acidic residues" evidence="6">
    <location>
        <begin position="49"/>
        <end position="64"/>
    </location>
</feature>
<gene>
    <name evidence="8" type="ORF">SAMN05660282_02087</name>
</gene>
<dbReference type="AlphaFoldDB" id="A0A1I2V3G3"/>
<dbReference type="RefSeq" id="WP_143067495.1">
    <property type="nucleotide sequence ID" value="NZ_FOPJ01000017.1"/>
</dbReference>
<keyword evidence="1" id="KW-1003">Cell membrane</keyword>
<evidence type="ECO:0000313" key="8">
    <source>
        <dbReference type="EMBL" id="SFG82979.1"/>
    </source>
</evidence>
<evidence type="ECO:0000256" key="3">
    <source>
        <dbReference type="ARBA" id="ARBA00023136"/>
    </source>
</evidence>
<protein>
    <submittedName>
        <fullName evidence="8">LppP/LprE lipoprotein</fullName>
    </submittedName>
</protein>
<dbReference type="InterPro" id="IPR025971">
    <property type="entry name" value="LppP/LprE"/>
</dbReference>
<evidence type="ECO:0000256" key="1">
    <source>
        <dbReference type="ARBA" id="ARBA00022475"/>
    </source>
</evidence>
<dbReference type="Proteomes" id="UP000199065">
    <property type="component" value="Unassembled WGS sequence"/>
</dbReference>
<dbReference type="STRING" id="185761.SAMN05660282_02087"/>
<sequence>MTRGSLIVMAVVCAAALVGCQPGTSTPTTITPTSTVTEVVEPTTEASEGDSRQESEQARQCAEGRDVHTSDAASLLRSRQAAVPGQEPFSFVIDQNFYNPCLDLSWVLLSGARGDNRTAYSLLLFRGNQMIVDLPPVLEDAAPQVKRVADNELEVTRGGKAIRVKVENGEVSTQPEGWPTVPALDLATPRGAAPREVVAQEPLYRLPLGPQHNLFCEISGQGPVYVDCDADFPTTWKMRTNDPNPPQAVRVTYRVKDGPPEIQGLAQRHAPEASAALPDMIPAGETTNVQGVQVDLGTPGEVVMRFEKSAGADRDLPALKISADSYELVR</sequence>
<feature type="chain" id="PRO_5039287573" evidence="7">
    <location>
        <begin position="21"/>
        <end position="330"/>
    </location>
</feature>
<evidence type="ECO:0000256" key="4">
    <source>
        <dbReference type="ARBA" id="ARBA00023139"/>
    </source>
</evidence>
<keyword evidence="3" id="KW-0472">Membrane</keyword>
<organism evidence="8 9">
    <name type="scientific">Corynebacterium spheniscorum</name>
    <dbReference type="NCBI Taxonomy" id="185761"/>
    <lineage>
        <taxon>Bacteria</taxon>
        <taxon>Bacillati</taxon>
        <taxon>Actinomycetota</taxon>
        <taxon>Actinomycetes</taxon>
        <taxon>Mycobacteriales</taxon>
        <taxon>Corynebacteriaceae</taxon>
        <taxon>Corynebacterium</taxon>
    </lineage>
</organism>